<dbReference type="GO" id="GO:0005737">
    <property type="term" value="C:cytoplasm"/>
    <property type="evidence" value="ECO:0007669"/>
    <property type="project" value="UniProtKB-SubCell"/>
</dbReference>
<evidence type="ECO:0000256" key="5">
    <source>
        <dbReference type="ARBA" id="ARBA00022490"/>
    </source>
</evidence>
<accession>A0A545TMD0</accession>
<dbReference type="EMBL" id="VHSH01000006">
    <property type="protein sequence ID" value="TQV78328.1"/>
    <property type="molecule type" value="Genomic_DNA"/>
</dbReference>
<dbReference type="SUPFAM" id="SSF53335">
    <property type="entry name" value="S-adenosyl-L-methionine-dependent methyltransferases"/>
    <property type="match status" value="1"/>
</dbReference>
<evidence type="ECO:0000256" key="3">
    <source>
        <dbReference type="ARBA" id="ARBA00011890"/>
    </source>
</evidence>
<gene>
    <name evidence="12" type="ORF">FKG95_17310</name>
</gene>
<dbReference type="Proteomes" id="UP000315252">
    <property type="component" value="Unassembled WGS sequence"/>
</dbReference>
<keyword evidence="5" id="KW-0963">Cytoplasm</keyword>
<reference evidence="12 13" key="1">
    <citation type="submission" date="2019-06" db="EMBL/GenBank/DDBJ databases">
        <title>Whole genome sequence for Rhodospirillaceae sp. R148.</title>
        <authorList>
            <person name="Wang G."/>
        </authorList>
    </citation>
    <scope>NUCLEOTIDE SEQUENCE [LARGE SCALE GENOMIC DNA]</scope>
    <source>
        <strain evidence="12 13">R148</strain>
    </source>
</reference>
<comment type="similarity">
    <text evidence="2">Belongs to the methyltransferase superfamily. L-isoaspartyl/D-aspartyl protein methyltransferase family.</text>
</comment>
<evidence type="ECO:0000256" key="9">
    <source>
        <dbReference type="ARBA" id="ARBA00030757"/>
    </source>
</evidence>
<dbReference type="OrthoDB" id="7348357at2"/>
<dbReference type="EC" id="2.1.1.77" evidence="3"/>
<evidence type="ECO:0000256" key="1">
    <source>
        <dbReference type="ARBA" id="ARBA00004496"/>
    </source>
</evidence>
<dbReference type="PANTHER" id="PTHR11579:SF0">
    <property type="entry name" value="PROTEIN-L-ISOASPARTATE(D-ASPARTATE) O-METHYLTRANSFERASE"/>
    <property type="match status" value="1"/>
</dbReference>
<dbReference type="PANTHER" id="PTHR11579">
    <property type="entry name" value="PROTEIN-L-ISOASPARTATE O-METHYLTRANSFERASE"/>
    <property type="match status" value="1"/>
</dbReference>
<dbReference type="Gene3D" id="3.40.50.150">
    <property type="entry name" value="Vaccinia Virus protein VP39"/>
    <property type="match status" value="1"/>
</dbReference>
<name>A0A545TMD0_9PROT</name>
<dbReference type="CDD" id="cd02440">
    <property type="entry name" value="AdoMet_MTases"/>
    <property type="match status" value="1"/>
</dbReference>
<keyword evidence="8" id="KW-0949">S-adenosyl-L-methionine</keyword>
<evidence type="ECO:0000256" key="2">
    <source>
        <dbReference type="ARBA" id="ARBA00005369"/>
    </source>
</evidence>
<evidence type="ECO:0000313" key="13">
    <source>
        <dbReference type="Proteomes" id="UP000315252"/>
    </source>
</evidence>
<dbReference type="GO" id="GO:0004719">
    <property type="term" value="F:protein-L-isoaspartate (D-aspartate) O-methyltransferase activity"/>
    <property type="evidence" value="ECO:0007669"/>
    <property type="project" value="UniProtKB-EC"/>
</dbReference>
<keyword evidence="13" id="KW-1185">Reference proteome</keyword>
<evidence type="ECO:0000256" key="6">
    <source>
        <dbReference type="ARBA" id="ARBA00022603"/>
    </source>
</evidence>
<dbReference type="AlphaFoldDB" id="A0A545TMD0"/>
<evidence type="ECO:0000256" key="11">
    <source>
        <dbReference type="ARBA" id="ARBA00031350"/>
    </source>
</evidence>
<dbReference type="Pfam" id="PF01135">
    <property type="entry name" value="PCMT"/>
    <property type="match status" value="1"/>
</dbReference>
<dbReference type="InterPro" id="IPR000682">
    <property type="entry name" value="PCMT"/>
</dbReference>
<evidence type="ECO:0000256" key="8">
    <source>
        <dbReference type="ARBA" id="ARBA00022691"/>
    </source>
</evidence>
<proteinExistence type="inferred from homology"/>
<evidence type="ECO:0000313" key="12">
    <source>
        <dbReference type="EMBL" id="TQV78328.1"/>
    </source>
</evidence>
<sequence>MGRWALAEIDIVRRAYAKQVLAAADVRNQMLEDAFATVAREAFLGPGPWPILRWGRGYVLSPNDDPVYLYSNDLVGIDPLRNLNNGQPALHALLIDRAGPQPGEHAVHIGAGVGYYSAILAGMVGPSGKVTAIEFDPQLAARARENLHAFEQVTLLQGDGAELEFEPADVIYVNAGVTHPVPRWIDRLRDGGRLILPLTTRQGFLGGGVTKPEDGKPIERRGAVFRLRRRGDEFDACWISPVAIFPCEGARDQEAEVALSAALDRGGWEQVTRFYRGKDMPQKNTCWLRTKNWCLC</sequence>
<organism evidence="12 13">
    <name type="scientific">Denitrobaculum tricleocarpae</name>
    <dbReference type="NCBI Taxonomy" id="2591009"/>
    <lineage>
        <taxon>Bacteria</taxon>
        <taxon>Pseudomonadati</taxon>
        <taxon>Pseudomonadota</taxon>
        <taxon>Alphaproteobacteria</taxon>
        <taxon>Rhodospirillales</taxon>
        <taxon>Rhodospirillaceae</taxon>
        <taxon>Denitrobaculum</taxon>
    </lineage>
</organism>
<evidence type="ECO:0000256" key="10">
    <source>
        <dbReference type="ARBA" id="ARBA00031323"/>
    </source>
</evidence>
<evidence type="ECO:0000256" key="4">
    <source>
        <dbReference type="ARBA" id="ARBA00013346"/>
    </source>
</evidence>
<dbReference type="GO" id="GO:0032259">
    <property type="term" value="P:methylation"/>
    <property type="evidence" value="ECO:0007669"/>
    <property type="project" value="UniProtKB-KW"/>
</dbReference>
<evidence type="ECO:0000256" key="7">
    <source>
        <dbReference type="ARBA" id="ARBA00022679"/>
    </source>
</evidence>
<protein>
    <recommendedName>
        <fullName evidence="4">Protein-L-isoaspartate O-methyltransferase</fullName>
        <ecNumber evidence="3">2.1.1.77</ecNumber>
    </recommendedName>
    <alternativeName>
        <fullName evidence="11">L-isoaspartyl protein carboxyl methyltransferase</fullName>
    </alternativeName>
    <alternativeName>
        <fullName evidence="9">Protein L-isoaspartyl methyltransferase</fullName>
    </alternativeName>
    <alternativeName>
        <fullName evidence="10">Protein-beta-aspartate methyltransferase</fullName>
    </alternativeName>
</protein>
<comment type="caution">
    <text evidence="12">The sequence shown here is derived from an EMBL/GenBank/DDBJ whole genome shotgun (WGS) entry which is preliminary data.</text>
</comment>
<dbReference type="InterPro" id="IPR029063">
    <property type="entry name" value="SAM-dependent_MTases_sf"/>
</dbReference>
<keyword evidence="6 12" id="KW-0489">Methyltransferase</keyword>
<keyword evidence="7 12" id="KW-0808">Transferase</keyword>
<comment type="subcellular location">
    <subcellularLocation>
        <location evidence="1">Cytoplasm</location>
    </subcellularLocation>
</comment>